<evidence type="ECO:0000256" key="4">
    <source>
        <dbReference type="ARBA" id="ARBA00022525"/>
    </source>
</evidence>
<comment type="caution">
    <text evidence="7">The sequence shown here is derived from an EMBL/GenBank/DDBJ whole genome shotgun (WGS) entry which is preliminary data.</text>
</comment>
<organism evidence="7 8">
    <name type="scientific">Linum tenue</name>
    <dbReference type="NCBI Taxonomy" id="586396"/>
    <lineage>
        <taxon>Eukaryota</taxon>
        <taxon>Viridiplantae</taxon>
        <taxon>Streptophyta</taxon>
        <taxon>Embryophyta</taxon>
        <taxon>Tracheophyta</taxon>
        <taxon>Spermatophyta</taxon>
        <taxon>Magnoliopsida</taxon>
        <taxon>eudicotyledons</taxon>
        <taxon>Gunneridae</taxon>
        <taxon>Pentapetalae</taxon>
        <taxon>rosids</taxon>
        <taxon>fabids</taxon>
        <taxon>Malpighiales</taxon>
        <taxon>Linaceae</taxon>
        <taxon>Linum</taxon>
    </lineage>
</organism>
<dbReference type="AlphaFoldDB" id="A0AAV0RGU4"/>
<evidence type="ECO:0000256" key="1">
    <source>
        <dbReference type="ARBA" id="ARBA00004613"/>
    </source>
</evidence>
<dbReference type="GO" id="GO:0060320">
    <property type="term" value="P:rejection of self pollen"/>
    <property type="evidence" value="ECO:0007669"/>
    <property type="project" value="UniProtKB-KW"/>
</dbReference>
<keyword evidence="3 6" id="KW-0713">Self-incompatibility</keyword>
<dbReference type="InterPro" id="IPR010264">
    <property type="entry name" value="Self-incomp_S1"/>
</dbReference>
<dbReference type="EMBL" id="CAMGYJ010000011">
    <property type="protein sequence ID" value="CAI0556755.1"/>
    <property type="molecule type" value="Genomic_DNA"/>
</dbReference>
<sequence>MAGLQISDARIVNIVNRVSSKKILIVHCQSKDDDLSARAMNYGESYSWSFGDNFWRARVGLFWCRLALEDKRLSFDAFTEQRNGGGYAVTGYDVNETGVYGPDDCNKWRRSETESELLHQWKQIQLH</sequence>
<evidence type="ECO:0000313" key="7">
    <source>
        <dbReference type="EMBL" id="CAI0556755.1"/>
    </source>
</evidence>
<evidence type="ECO:0000256" key="5">
    <source>
        <dbReference type="ARBA" id="ARBA00022729"/>
    </source>
</evidence>
<evidence type="ECO:0000256" key="2">
    <source>
        <dbReference type="ARBA" id="ARBA00005581"/>
    </source>
</evidence>
<proteinExistence type="inferred from homology"/>
<dbReference type="PANTHER" id="PTHR31232">
    <property type="match status" value="1"/>
</dbReference>
<reference evidence="7" key="1">
    <citation type="submission" date="2022-08" db="EMBL/GenBank/DDBJ databases">
        <authorList>
            <person name="Gutierrez-Valencia J."/>
        </authorList>
    </citation>
    <scope>NUCLEOTIDE SEQUENCE</scope>
</reference>
<dbReference type="PANTHER" id="PTHR31232:SF18">
    <property type="entry name" value="S-PROTEIN HOMOLOG"/>
    <property type="match status" value="1"/>
</dbReference>
<dbReference type="Pfam" id="PF05938">
    <property type="entry name" value="Self-incomp_S1"/>
    <property type="match status" value="1"/>
</dbReference>
<keyword evidence="8" id="KW-1185">Reference proteome</keyword>
<accession>A0AAV0RGU4</accession>
<protein>
    <recommendedName>
        <fullName evidence="6">S-protein homolog</fullName>
    </recommendedName>
</protein>
<evidence type="ECO:0000313" key="8">
    <source>
        <dbReference type="Proteomes" id="UP001154282"/>
    </source>
</evidence>
<keyword evidence="4 6" id="KW-0964">Secreted</keyword>
<gene>
    <name evidence="7" type="ORF">LITE_LOCUS48082</name>
</gene>
<dbReference type="Proteomes" id="UP001154282">
    <property type="component" value="Unassembled WGS sequence"/>
</dbReference>
<evidence type="ECO:0000256" key="6">
    <source>
        <dbReference type="RuleBase" id="RU367044"/>
    </source>
</evidence>
<comment type="subcellular location">
    <subcellularLocation>
        <location evidence="1 6">Secreted</location>
    </subcellularLocation>
</comment>
<evidence type="ECO:0000256" key="3">
    <source>
        <dbReference type="ARBA" id="ARBA00022471"/>
    </source>
</evidence>
<comment type="similarity">
    <text evidence="2 6">Belongs to the plant self-incompatibility (S1) protein family.</text>
</comment>
<name>A0AAV0RGU4_9ROSI</name>
<dbReference type="GO" id="GO:0005576">
    <property type="term" value="C:extracellular region"/>
    <property type="evidence" value="ECO:0007669"/>
    <property type="project" value="UniProtKB-SubCell"/>
</dbReference>
<keyword evidence="5" id="KW-0732">Signal</keyword>